<keyword evidence="4" id="KW-1133">Transmembrane helix</keyword>
<reference evidence="6 7" key="1">
    <citation type="submission" date="2020-05" db="EMBL/GenBank/DDBJ databases">
        <title>The draft genome sequence of Maribacter arenosus CAU 1321.</title>
        <authorList>
            <person name="Mu L."/>
        </authorList>
    </citation>
    <scope>NUCLEOTIDE SEQUENCE [LARGE SCALE GENOMIC DNA]</scope>
    <source>
        <strain evidence="6 7">CAU 1321</strain>
    </source>
</reference>
<evidence type="ECO:0000259" key="5">
    <source>
        <dbReference type="PROSITE" id="PS51352"/>
    </source>
</evidence>
<keyword evidence="7" id="KW-1185">Reference proteome</keyword>
<keyword evidence="3" id="KW-0676">Redox-active center</keyword>
<dbReference type="Pfam" id="PF08534">
    <property type="entry name" value="Redoxin"/>
    <property type="match status" value="1"/>
</dbReference>
<dbReference type="CDD" id="cd02966">
    <property type="entry name" value="TlpA_like_family"/>
    <property type="match status" value="1"/>
</dbReference>
<keyword evidence="4" id="KW-0812">Transmembrane</keyword>
<name>A0ABR7VG30_9FLAO</name>
<dbReference type="EMBL" id="JABTCG010000003">
    <property type="protein sequence ID" value="MBD0851087.1"/>
    <property type="molecule type" value="Genomic_DNA"/>
</dbReference>
<sequence length="186" mass="20768">MKLGKKQWTNIVLIIGIVLILFTPVGFYARVFVSRLLSASALVLKTELQLNVGSYDWELVDANGHTFNFEEAEGKVGFVNFWATWCPPCVAEMPSLQSLYNDYGDKVVFIFVAQDKVEKVSSFLDKRGYDLPVYYSKTEAPSLLTAKSIPTTYIIDTEGKIIVAQTGAADWNSEKVRKVLDGLLAQ</sequence>
<organism evidence="6 7">
    <name type="scientific">Maribacter arenosus</name>
    <dbReference type="NCBI Taxonomy" id="1854708"/>
    <lineage>
        <taxon>Bacteria</taxon>
        <taxon>Pseudomonadati</taxon>
        <taxon>Bacteroidota</taxon>
        <taxon>Flavobacteriia</taxon>
        <taxon>Flavobacteriales</taxon>
        <taxon>Flavobacteriaceae</taxon>
        <taxon>Maribacter</taxon>
    </lineage>
</organism>
<comment type="subcellular location">
    <subcellularLocation>
        <location evidence="1">Cell envelope</location>
    </subcellularLocation>
</comment>
<dbReference type="PANTHER" id="PTHR42852">
    <property type="entry name" value="THIOL:DISULFIDE INTERCHANGE PROTEIN DSBE"/>
    <property type="match status" value="1"/>
</dbReference>
<dbReference type="RefSeq" id="WP_188314206.1">
    <property type="nucleotide sequence ID" value="NZ_JABTCG010000003.1"/>
</dbReference>
<feature type="domain" description="Thioredoxin" evidence="5">
    <location>
        <begin position="48"/>
        <end position="185"/>
    </location>
</feature>
<proteinExistence type="predicted"/>
<evidence type="ECO:0000256" key="2">
    <source>
        <dbReference type="ARBA" id="ARBA00022748"/>
    </source>
</evidence>
<dbReference type="InterPro" id="IPR036249">
    <property type="entry name" value="Thioredoxin-like_sf"/>
</dbReference>
<gene>
    <name evidence="6" type="ORF">HPE63_10435</name>
</gene>
<accession>A0ABR7VG30</accession>
<dbReference type="PANTHER" id="PTHR42852:SF17">
    <property type="entry name" value="THIOREDOXIN-LIKE PROTEIN HI_1115"/>
    <property type="match status" value="1"/>
</dbReference>
<feature type="transmembrane region" description="Helical" evidence="4">
    <location>
        <begin position="12"/>
        <end position="33"/>
    </location>
</feature>
<keyword evidence="2" id="KW-0201">Cytochrome c-type biogenesis</keyword>
<evidence type="ECO:0000313" key="6">
    <source>
        <dbReference type="EMBL" id="MBD0851087.1"/>
    </source>
</evidence>
<evidence type="ECO:0000256" key="1">
    <source>
        <dbReference type="ARBA" id="ARBA00004196"/>
    </source>
</evidence>
<dbReference type="SUPFAM" id="SSF52833">
    <property type="entry name" value="Thioredoxin-like"/>
    <property type="match status" value="1"/>
</dbReference>
<dbReference type="InterPro" id="IPR017937">
    <property type="entry name" value="Thioredoxin_CS"/>
</dbReference>
<dbReference type="PROSITE" id="PS51352">
    <property type="entry name" value="THIOREDOXIN_2"/>
    <property type="match status" value="1"/>
</dbReference>
<dbReference type="InterPro" id="IPR013740">
    <property type="entry name" value="Redoxin"/>
</dbReference>
<comment type="caution">
    <text evidence="6">The sequence shown here is derived from an EMBL/GenBank/DDBJ whole genome shotgun (WGS) entry which is preliminary data.</text>
</comment>
<dbReference type="PROSITE" id="PS00194">
    <property type="entry name" value="THIOREDOXIN_1"/>
    <property type="match status" value="1"/>
</dbReference>
<dbReference type="Gene3D" id="3.40.30.10">
    <property type="entry name" value="Glutaredoxin"/>
    <property type="match status" value="1"/>
</dbReference>
<dbReference type="InterPro" id="IPR013766">
    <property type="entry name" value="Thioredoxin_domain"/>
</dbReference>
<evidence type="ECO:0000313" key="7">
    <source>
        <dbReference type="Proteomes" id="UP000598350"/>
    </source>
</evidence>
<protein>
    <submittedName>
        <fullName evidence="6">TlpA family protein disulfide reductase</fullName>
    </submittedName>
</protein>
<dbReference type="Proteomes" id="UP000598350">
    <property type="component" value="Unassembled WGS sequence"/>
</dbReference>
<keyword evidence="4" id="KW-0472">Membrane</keyword>
<evidence type="ECO:0000256" key="4">
    <source>
        <dbReference type="SAM" id="Phobius"/>
    </source>
</evidence>
<evidence type="ECO:0000256" key="3">
    <source>
        <dbReference type="ARBA" id="ARBA00023284"/>
    </source>
</evidence>
<dbReference type="InterPro" id="IPR050553">
    <property type="entry name" value="Thioredoxin_ResA/DsbE_sf"/>
</dbReference>